<comment type="caution">
    <text evidence="4">The sequence shown here is derived from an EMBL/GenBank/DDBJ whole genome shotgun (WGS) entry which is preliminary data.</text>
</comment>
<evidence type="ECO:0000313" key="4">
    <source>
        <dbReference type="EMBL" id="NYD56069.1"/>
    </source>
</evidence>
<reference evidence="4 5" key="1">
    <citation type="submission" date="2020-07" db="EMBL/GenBank/DDBJ databases">
        <title>Sequencing the genomes of 1000 actinobacteria strains.</title>
        <authorList>
            <person name="Klenk H.-P."/>
        </authorList>
    </citation>
    <scope>NUCLEOTIDE SEQUENCE [LARGE SCALE GENOMIC DNA]</scope>
    <source>
        <strain evidence="4 5">DSM 18965</strain>
    </source>
</reference>
<evidence type="ECO:0000256" key="1">
    <source>
        <dbReference type="ARBA" id="ARBA00023125"/>
    </source>
</evidence>
<evidence type="ECO:0000256" key="2">
    <source>
        <dbReference type="PROSITE-ProRule" id="PRU00335"/>
    </source>
</evidence>
<evidence type="ECO:0000313" key="5">
    <source>
        <dbReference type="Proteomes" id="UP000516957"/>
    </source>
</evidence>
<dbReference type="Gene3D" id="1.10.357.10">
    <property type="entry name" value="Tetracycline Repressor, domain 2"/>
    <property type="match status" value="1"/>
</dbReference>
<dbReference type="InterPro" id="IPR041586">
    <property type="entry name" value="PsrA_TetR_C"/>
</dbReference>
<dbReference type="Pfam" id="PF00440">
    <property type="entry name" value="TetR_N"/>
    <property type="match status" value="1"/>
</dbReference>
<dbReference type="SUPFAM" id="SSF46689">
    <property type="entry name" value="Homeodomain-like"/>
    <property type="match status" value="1"/>
</dbReference>
<proteinExistence type="predicted"/>
<dbReference type="RefSeq" id="WP_179614013.1">
    <property type="nucleotide sequence ID" value="NZ_CP059163.1"/>
</dbReference>
<gene>
    <name evidence="4" type="ORF">BKA08_000307</name>
</gene>
<keyword evidence="5" id="KW-1185">Reference proteome</keyword>
<accession>A0A7Y9EY51</accession>
<evidence type="ECO:0000259" key="3">
    <source>
        <dbReference type="PROSITE" id="PS50977"/>
    </source>
</evidence>
<feature type="DNA-binding region" description="H-T-H motif" evidence="2">
    <location>
        <begin position="31"/>
        <end position="50"/>
    </location>
</feature>
<dbReference type="GO" id="GO:0003677">
    <property type="term" value="F:DNA binding"/>
    <property type="evidence" value="ECO:0007669"/>
    <property type="project" value="UniProtKB-UniRule"/>
</dbReference>
<dbReference type="AlphaFoldDB" id="A0A7Y9EY51"/>
<dbReference type="InterPro" id="IPR009057">
    <property type="entry name" value="Homeodomain-like_sf"/>
</dbReference>
<protein>
    <submittedName>
        <fullName evidence="4">AcrR family transcriptional regulator</fullName>
    </submittedName>
</protein>
<dbReference type="Pfam" id="PF17939">
    <property type="entry name" value="TetR_C_30"/>
    <property type="match status" value="1"/>
</dbReference>
<feature type="domain" description="HTH tetR-type" evidence="3">
    <location>
        <begin position="7"/>
        <end position="68"/>
    </location>
</feature>
<sequence length="211" mass="22977">MSNDSGAETRQRLIAAASGAFAEHGTANASLLDITRQAGQRNRGAVHYHFGTREGLIAAVLEQHAAFLSERELALLAAARERPGDLAAAVEASARPTTELAETGSSGRHYVQIVAELVAEERIDIHPGVREALERTGGWAVFEEIRARMPEMPAHIVEERLALVTGFLLRAVSDRARAMDREHSRRPQLGTDEFVGNLVRMIVAMLQAPVE</sequence>
<organism evidence="4 5">
    <name type="scientific">Nocardioides marinisabuli</name>
    <dbReference type="NCBI Taxonomy" id="419476"/>
    <lineage>
        <taxon>Bacteria</taxon>
        <taxon>Bacillati</taxon>
        <taxon>Actinomycetota</taxon>
        <taxon>Actinomycetes</taxon>
        <taxon>Propionibacteriales</taxon>
        <taxon>Nocardioidaceae</taxon>
        <taxon>Nocardioides</taxon>
    </lineage>
</organism>
<keyword evidence="1 2" id="KW-0238">DNA-binding</keyword>
<dbReference type="InterPro" id="IPR001647">
    <property type="entry name" value="HTH_TetR"/>
</dbReference>
<dbReference type="EMBL" id="JACCBE010000001">
    <property type="protein sequence ID" value="NYD56069.1"/>
    <property type="molecule type" value="Genomic_DNA"/>
</dbReference>
<name>A0A7Y9EY51_9ACTN</name>
<dbReference type="PROSITE" id="PS50977">
    <property type="entry name" value="HTH_TETR_2"/>
    <property type="match status" value="1"/>
</dbReference>
<dbReference type="Proteomes" id="UP000516957">
    <property type="component" value="Unassembled WGS sequence"/>
</dbReference>